<evidence type="ECO:0000256" key="2">
    <source>
        <dbReference type="RuleBase" id="RU362080"/>
    </source>
</evidence>
<gene>
    <name evidence="3" type="ORF">US96_C0004G0022</name>
</gene>
<dbReference type="Pfam" id="PF02604">
    <property type="entry name" value="PhdYeFM_antitox"/>
    <property type="match status" value="1"/>
</dbReference>
<proteinExistence type="inferred from homology"/>
<sequence>MFNTVSARQIQREYKKILEKANKSKEPIVVMANNKPLGAVVGLEILEKLQIEAVLDQALKDYKAGKTKTISTMEELEADFAEMKKEASL</sequence>
<reference evidence="3 4" key="1">
    <citation type="journal article" date="2015" name="Nature">
        <title>rRNA introns, odd ribosomes, and small enigmatic genomes across a large radiation of phyla.</title>
        <authorList>
            <person name="Brown C.T."/>
            <person name="Hug L.A."/>
            <person name="Thomas B.C."/>
            <person name="Sharon I."/>
            <person name="Castelle C.J."/>
            <person name="Singh A."/>
            <person name="Wilkins M.J."/>
            <person name="Williams K.H."/>
            <person name="Banfield J.F."/>
        </authorList>
    </citation>
    <scope>NUCLEOTIDE SEQUENCE [LARGE SCALE GENOMIC DNA]</scope>
</reference>
<evidence type="ECO:0000313" key="4">
    <source>
        <dbReference type="Proteomes" id="UP000034181"/>
    </source>
</evidence>
<dbReference type="InterPro" id="IPR006442">
    <property type="entry name" value="Antitoxin_Phd/YefM"/>
</dbReference>
<dbReference type="InterPro" id="IPR036165">
    <property type="entry name" value="YefM-like_sf"/>
</dbReference>
<accession>A0A0G0MQ58</accession>
<organism evidence="3 4">
    <name type="scientific">Candidatus Woesebacteria bacterium GW2011_GWB1_38_5b</name>
    <dbReference type="NCBI Taxonomy" id="1618569"/>
    <lineage>
        <taxon>Bacteria</taxon>
        <taxon>Candidatus Woeseibacteriota</taxon>
    </lineage>
</organism>
<comment type="caution">
    <text evidence="3">The sequence shown here is derived from an EMBL/GenBank/DDBJ whole genome shotgun (WGS) entry which is preliminary data.</text>
</comment>
<dbReference type="NCBIfam" id="TIGR01552">
    <property type="entry name" value="phd_fam"/>
    <property type="match status" value="1"/>
</dbReference>
<comment type="function">
    <text evidence="2">Antitoxin component of a type II toxin-antitoxin (TA) system.</text>
</comment>
<dbReference type="Proteomes" id="UP000034181">
    <property type="component" value="Unassembled WGS sequence"/>
</dbReference>
<evidence type="ECO:0000256" key="1">
    <source>
        <dbReference type="ARBA" id="ARBA00009981"/>
    </source>
</evidence>
<comment type="similarity">
    <text evidence="1 2">Belongs to the phD/YefM antitoxin family.</text>
</comment>
<name>A0A0G0MQ58_9BACT</name>
<dbReference type="AlphaFoldDB" id="A0A0G0MQ58"/>
<dbReference type="EMBL" id="LBUZ01000004">
    <property type="protein sequence ID" value="KKQ75799.1"/>
    <property type="molecule type" value="Genomic_DNA"/>
</dbReference>
<evidence type="ECO:0000313" key="3">
    <source>
        <dbReference type="EMBL" id="KKQ75799.1"/>
    </source>
</evidence>
<protein>
    <recommendedName>
        <fullName evidence="2">Antitoxin</fullName>
    </recommendedName>
</protein>
<dbReference type="SUPFAM" id="SSF143120">
    <property type="entry name" value="YefM-like"/>
    <property type="match status" value="1"/>
</dbReference>